<feature type="compositionally biased region" description="Polar residues" evidence="1">
    <location>
        <begin position="420"/>
        <end position="435"/>
    </location>
</feature>
<feature type="region of interest" description="Disordered" evidence="1">
    <location>
        <begin position="131"/>
        <end position="186"/>
    </location>
</feature>
<name>A0A3A3GM39_PANTH</name>
<feature type="region of interest" description="Disordered" evidence="1">
    <location>
        <begin position="396"/>
        <end position="435"/>
    </location>
</feature>
<dbReference type="OrthoDB" id="1633470at2"/>
<comment type="caution">
    <text evidence="3">The sequence shown here is derived from an EMBL/GenBank/DDBJ whole genome shotgun (WGS) entry which is preliminary data.</text>
</comment>
<keyword evidence="2" id="KW-1133">Transmembrane helix</keyword>
<proteinExistence type="predicted"/>
<dbReference type="NCBIfam" id="TIGR02867">
    <property type="entry name" value="spore_II_P"/>
    <property type="match status" value="1"/>
</dbReference>
<organism evidence="3 4">
    <name type="scientific">Paenibacillus thiaminolyticus</name>
    <name type="common">Bacillus thiaminolyticus</name>
    <dbReference type="NCBI Taxonomy" id="49283"/>
    <lineage>
        <taxon>Bacteria</taxon>
        <taxon>Bacillati</taxon>
        <taxon>Bacillota</taxon>
        <taxon>Bacilli</taxon>
        <taxon>Bacillales</taxon>
        <taxon>Paenibacillaceae</taxon>
        <taxon>Paenibacillus</taxon>
    </lineage>
</organism>
<gene>
    <name evidence="3" type="ORF">DQX05_04635</name>
</gene>
<accession>A0A3A3GM39</accession>
<protein>
    <submittedName>
        <fullName evidence="3">Stage II sporulation protein P</fullName>
    </submittedName>
</protein>
<dbReference type="EMBL" id="QYZD01000002">
    <property type="protein sequence ID" value="RJG26179.1"/>
    <property type="molecule type" value="Genomic_DNA"/>
</dbReference>
<dbReference type="Pfam" id="PF07454">
    <property type="entry name" value="SpoIIP"/>
    <property type="match status" value="1"/>
</dbReference>
<dbReference type="SUPFAM" id="SSF53187">
    <property type="entry name" value="Zn-dependent exopeptidases"/>
    <property type="match status" value="1"/>
</dbReference>
<feature type="transmembrane region" description="Helical" evidence="2">
    <location>
        <begin position="21"/>
        <end position="44"/>
    </location>
</feature>
<dbReference type="RefSeq" id="WP_119791273.1">
    <property type="nucleotide sequence ID" value="NZ_QYZD01000002.1"/>
</dbReference>
<evidence type="ECO:0000313" key="3">
    <source>
        <dbReference type="EMBL" id="RJG26179.1"/>
    </source>
</evidence>
<sequence length="435" mass="48311">MFRTVNIAKWKQKWMQTLLMGRTFLLLSIASAMFFIVLGLGGLLEQKLDSSPLTSMKGVAAQLSTRLFVDMLAMEMPNLPSGEGESSLTRTQIAQFLVQMATNVNLLDPKSLLAGEVPGLNREQAIPLRLGVGNQSAKGPVDYPSLPAESALPEHGGEPTDDPGGGAPPQTESVQPQAPSNTERSGSSFDLKEYVFIYHSHNRESWNPELKKESANPNDSKINVTLVGKHLQKELQKRGIGAVHSNQDYSSTIKGYSWNYSYKYSKQTVKQAMAEHQDLQFFFDIHRDALRRKDSTVEIDGTSYAQVYFVIGRANPDWRENEKFAKEIHDRLENKYPGISRGIWGKSTAQGNGEYNQSLSPNSVIMEIGGIDNTLEENYRTAEVLAELIAEIVREKTNAKPVMKPEQKEQSRQAPVQAPDRNTASRKNTQPGANG</sequence>
<dbReference type="Gene3D" id="3.40.630.40">
    <property type="entry name" value="Zn-dependent exopeptidases"/>
    <property type="match status" value="1"/>
</dbReference>
<reference evidence="3 4" key="1">
    <citation type="submission" date="2018-09" db="EMBL/GenBank/DDBJ databases">
        <title>Paenibacillus SK2017-BO5.</title>
        <authorList>
            <person name="Piskunova J.V."/>
            <person name="Dubiley S.A."/>
            <person name="Severinov K.V."/>
        </authorList>
    </citation>
    <scope>NUCLEOTIDE SEQUENCE [LARGE SCALE GENOMIC DNA]</scope>
    <source>
        <strain evidence="3 4">BO5</strain>
    </source>
</reference>
<evidence type="ECO:0000313" key="4">
    <source>
        <dbReference type="Proteomes" id="UP000266177"/>
    </source>
</evidence>
<evidence type="ECO:0000256" key="2">
    <source>
        <dbReference type="SAM" id="Phobius"/>
    </source>
</evidence>
<dbReference type="AlphaFoldDB" id="A0A3A3GM39"/>
<feature type="compositionally biased region" description="Basic and acidic residues" evidence="1">
    <location>
        <begin position="396"/>
        <end position="411"/>
    </location>
</feature>
<feature type="compositionally biased region" description="Polar residues" evidence="1">
    <location>
        <begin position="170"/>
        <end position="186"/>
    </location>
</feature>
<dbReference type="InterPro" id="IPR010897">
    <property type="entry name" value="Spore_II_P"/>
</dbReference>
<keyword evidence="2" id="KW-0472">Membrane</keyword>
<keyword evidence="2" id="KW-0812">Transmembrane</keyword>
<dbReference type="Proteomes" id="UP000266177">
    <property type="component" value="Unassembled WGS sequence"/>
</dbReference>
<evidence type="ECO:0000256" key="1">
    <source>
        <dbReference type="SAM" id="MobiDB-lite"/>
    </source>
</evidence>